<keyword evidence="4" id="KW-1185">Reference proteome</keyword>
<gene>
    <name evidence="3" type="ORF">DY245_02080</name>
</gene>
<keyword evidence="2" id="KW-1133">Transmembrane helix</keyword>
<evidence type="ECO:0000313" key="4">
    <source>
        <dbReference type="Proteomes" id="UP000262477"/>
    </source>
</evidence>
<dbReference type="AlphaFoldDB" id="A0A371QAX2"/>
<evidence type="ECO:0000256" key="1">
    <source>
        <dbReference type="SAM" id="MobiDB-lite"/>
    </source>
</evidence>
<dbReference type="InterPro" id="IPR046151">
    <property type="entry name" value="DUF6153"/>
</dbReference>
<keyword evidence="2" id="KW-0472">Membrane</keyword>
<dbReference type="EMBL" id="QUAC01000014">
    <property type="protein sequence ID" value="REK91856.1"/>
    <property type="molecule type" value="Genomic_DNA"/>
</dbReference>
<feature type="region of interest" description="Disordered" evidence="1">
    <location>
        <begin position="37"/>
        <end position="86"/>
    </location>
</feature>
<feature type="transmembrane region" description="Helical" evidence="2">
    <location>
        <begin position="93"/>
        <end position="114"/>
    </location>
</feature>
<keyword evidence="2" id="KW-0812">Transmembrane</keyword>
<reference evidence="3 4" key="1">
    <citation type="submission" date="2018-08" db="EMBL/GenBank/DDBJ databases">
        <title>Streptomyces NEAU-D10 sp. nov., a novel Actinomycete isolated from soil.</title>
        <authorList>
            <person name="Jin L."/>
        </authorList>
    </citation>
    <scope>NUCLEOTIDE SEQUENCE [LARGE SCALE GENOMIC DNA]</scope>
    <source>
        <strain evidence="3 4">NEAU-D10</strain>
    </source>
</reference>
<proteinExistence type="predicted"/>
<name>A0A371QAX2_STRIH</name>
<evidence type="ECO:0000313" key="3">
    <source>
        <dbReference type="EMBL" id="REK91856.1"/>
    </source>
</evidence>
<sequence length="151" mass="15411">MSARRGIRAAGACGQLLLVVVLALGVFVMHTVGHPDSSSGSAMGTAAHAAASSTHMGDGMASPSQAAAASSHSSGHDMRTKSSSHGPGMAMDMTSLCVAVLGGWILAGLLWAALSRRPDWLVRLRAGALTAQRPNPPPPRPDLAQLSVLRI</sequence>
<protein>
    <submittedName>
        <fullName evidence="3">Uncharacterized protein</fullName>
    </submittedName>
</protein>
<dbReference type="RefSeq" id="WP_128502821.1">
    <property type="nucleotide sequence ID" value="NZ_QUAC01000014.1"/>
</dbReference>
<accession>A0A371QAX2</accession>
<dbReference type="Proteomes" id="UP000262477">
    <property type="component" value="Unassembled WGS sequence"/>
</dbReference>
<feature type="compositionally biased region" description="Low complexity" evidence="1">
    <location>
        <begin position="37"/>
        <end position="73"/>
    </location>
</feature>
<dbReference type="Pfam" id="PF19650">
    <property type="entry name" value="DUF6153"/>
    <property type="match status" value="1"/>
</dbReference>
<comment type="caution">
    <text evidence="3">The sequence shown here is derived from an EMBL/GenBank/DDBJ whole genome shotgun (WGS) entry which is preliminary data.</text>
</comment>
<feature type="transmembrane region" description="Helical" evidence="2">
    <location>
        <begin position="12"/>
        <end position="33"/>
    </location>
</feature>
<evidence type="ECO:0000256" key="2">
    <source>
        <dbReference type="SAM" id="Phobius"/>
    </source>
</evidence>
<organism evidence="3 4">
    <name type="scientific">Streptomyces inhibens</name>
    <dbReference type="NCBI Taxonomy" id="2293571"/>
    <lineage>
        <taxon>Bacteria</taxon>
        <taxon>Bacillati</taxon>
        <taxon>Actinomycetota</taxon>
        <taxon>Actinomycetes</taxon>
        <taxon>Kitasatosporales</taxon>
        <taxon>Streptomycetaceae</taxon>
        <taxon>Streptomyces</taxon>
    </lineage>
</organism>